<protein>
    <submittedName>
        <fullName evidence="3">Pyruvate synthase subunit beta</fullName>
    </submittedName>
</protein>
<keyword evidence="4" id="KW-1185">Reference proteome</keyword>
<feature type="domain" description="Thiamine pyrophosphate enzyme TPP-binding" evidence="2">
    <location>
        <begin position="58"/>
        <end position="202"/>
    </location>
</feature>
<evidence type="ECO:0000256" key="1">
    <source>
        <dbReference type="ARBA" id="ARBA00023002"/>
    </source>
</evidence>
<organism evidence="3 4">
    <name type="scientific">Fusibacter ferrireducens</name>
    <dbReference type="NCBI Taxonomy" id="2785058"/>
    <lineage>
        <taxon>Bacteria</taxon>
        <taxon>Bacillati</taxon>
        <taxon>Bacillota</taxon>
        <taxon>Clostridia</taxon>
        <taxon>Eubacteriales</taxon>
        <taxon>Eubacteriales Family XII. Incertae Sedis</taxon>
        <taxon>Fusibacter</taxon>
    </lineage>
</organism>
<dbReference type="SUPFAM" id="SSF52518">
    <property type="entry name" value="Thiamin diphosphate-binding fold (THDP-binding)"/>
    <property type="match status" value="1"/>
</dbReference>
<dbReference type="CDD" id="cd03376">
    <property type="entry name" value="TPP_PFOR_porB_like"/>
    <property type="match status" value="1"/>
</dbReference>
<name>A0ABR9ZNY9_9FIRM</name>
<comment type="caution">
    <text evidence="3">The sequence shown here is derived from an EMBL/GenBank/DDBJ whole genome shotgun (WGS) entry which is preliminary data.</text>
</comment>
<dbReference type="InterPro" id="IPR051479">
    <property type="entry name" value="PorB-like"/>
</dbReference>
<proteinExistence type="predicted"/>
<keyword evidence="3" id="KW-0670">Pyruvate</keyword>
<dbReference type="Gene3D" id="3.40.50.970">
    <property type="match status" value="2"/>
</dbReference>
<accession>A0ABR9ZNY9</accession>
<dbReference type="RefSeq" id="WP_194700425.1">
    <property type="nucleotide sequence ID" value="NZ_JADKNH010000002.1"/>
</dbReference>
<sequence length="289" mass="31319">MLEVKHQSKGLVSHGVSACAGCGLEIVMRSAMRVLGEDTMIIIPPGCAALFSGFGKETALKIPGFQGNLENSAACASGLRAALNAKGNTHTKVLAFAGDGATVDIGIQALSGVLERRDKVIYICYDNEAYMNTGIQSSSSTPQFASTTTTPAGKNTGRKDLVQIAISHDIPYAATASIYNIKDLERKIEKASEVDGPSLVHVHAPCPTGWRYDPSKTIQVARAAVETGCWIQYEYENGKYTLNYNRKALKPIEEYVGLQGRFKKMSAEDKKTMQENVKAHFDKYTGKMI</sequence>
<dbReference type="InterPro" id="IPR029061">
    <property type="entry name" value="THDP-binding"/>
</dbReference>
<dbReference type="PANTHER" id="PTHR42897">
    <property type="entry name" value="PYRUVATE SYNTHASE SUBUNIT PORB"/>
    <property type="match status" value="1"/>
</dbReference>
<evidence type="ECO:0000259" key="2">
    <source>
        <dbReference type="Pfam" id="PF02775"/>
    </source>
</evidence>
<dbReference type="EMBL" id="JADKNH010000002">
    <property type="protein sequence ID" value="MBF4692183.1"/>
    <property type="molecule type" value="Genomic_DNA"/>
</dbReference>
<dbReference type="InterPro" id="IPR011766">
    <property type="entry name" value="TPP_enzyme_TPP-bd"/>
</dbReference>
<reference evidence="3 4" key="1">
    <citation type="submission" date="2020-11" db="EMBL/GenBank/DDBJ databases">
        <title>Fusibacter basophilias sp. nov.</title>
        <authorList>
            <person name="Qiu D."/>
        </authorList>
    </citation>
    <scope>NUCLEOTIDE SEQUENCE [LARGE SCALE GENOMIC DNA]</scope>
    <source>
        <strain evidence="3 4">Q10-2</strain>
    </source>
</reference>
<dbReference type="PANTHER" id="PTHR42897:SF2">
    <property type="entry name" value="PYRUVATE SYNTHASE SUBUNIT PORB"/>
    <property type="match status" value="1"/>
</dbReference>
<keyword evidence="1" id="KW-0560">Oxidoreductase</keyword>
<gene>
    <name evidence="3" type="ORF">ISU02_03605</name>
</gene>
<evidence type="ECO:0000313" key="4">
    <source>
        <dbReference type="Proteomes" id="UP000614200"/>
    </source>
</evidence>
<evidence type="ECO:0000313" key="3">
    <source>
        <dbReference type="EMBL" id="MBF4692183.1"/>
    </source>
</evidence>
<dbReference type="Proteomes" id="UP000614200">
    <property type="component" value="Unassembled WGS sequence"/>
</dbReference>
<dbReference type="Pfam" id="PF02775">
    <property type="entry name" value="TPP_enzyme_C"/>
    <property type="match status" value="1"/>
</dbReference>